<evidence type="ECO:0000313" key="1">
    <source>
        <dbReference type="EMBL" id="GLX67902.1"/>
    </source>
</evidence>
<name>A0ABQ6GB83_9BACL</name>
<gene>
    <name evidence="1" type="ORF">MU1_22470</name>
</gene>
<protein>
    <submittedName>
        <fullName evidence="1">Uncharacterized protein</fullName>
    </submittedName>
</protein>
<organism evidence="1 2">
    <name type="scientific">Paenibacillus glycanilyticus</name>
    <dbReference type="NCBI Taxonomy" id="126569"/>
    <lineage>
        <taxon>Bacteria</taxon>
        <taxon>Bacillati</taxon>
        <taxon>Bacillota</taxon>
        <taxon>Bacilli</taxon>
        <taxon>Bacillales</taxon>
        <taxon>Paenibacillaceae</taxon>
        <taxon>Paenibacillus</taxon>
    </lineage>
</organism>
<accession>A0ABQ6GB83</accession>
<dbReference type="EMBL" id="BSSQ01000010">
    <property type="protein sequence ID" value="GLX67902.1"/>
    <property type="molecule type" value="Genomic_DNA"/>
</dbReference>
<proteinExistence type="predicted"/>
<dbReference type="Proteomes" id="UP001157114">
    <property type="component" value="Unassembled WGS sequence"/>
</dbReference>
<reference evidence="1 2" key="1">
    <citation type="submission" date="2023-03" db="EMBL/GenBank/DDBJ databases">
        <title>Draft genome sequence of the bacteria which degrade cell wall of Tricholomamatutake.</title>
        <authorList>
            <person name="Konishi Y."/>
            <person name="Fukuta Y."/>
            <person name="Shirasaka N."/>
        </authorList>
    </citation>
    <scope>NUCLEOTIDE SEQUENCE [LARGE SCALE GENOMIC DNA]</scope>
    <source>
        <strain evidence="2">mu1</strain>
    </source>
</reference>
<sequence>MPLRIKPPNNLEYTIDYVCRLASAWTSIPHIEDYLLLTR</sequence>
<evidence type="ECO:0000313" key="2">
    <source>
        <dbReference type="Proteomes" id="UP001157114"/>
    </source>
</evidence>
<keyword evidence="2" id="KW-1185">Reference proteome</keyword>
<comment type="caution">
    <text evidence="1">The sequence shown here is derived from an EMBL/GenBank/DDBJ whole genome shotgun (WGS) entry which is preliminary data.</text>
</comment>